<dbReference type="RefSeq" id="WP_269215240.1">
    <property type="nucleotide sequence ID" value="NZ_JADOTY010000001.1"/>
</dbReference>
<comment type="caution">
    <text evidence="1">The sequence shown here is derived from an EMBL/GenBank/DDBJ whole genome shotgun (WGS) entry which is preliminary data.</text>
</comment>
<organism evidence="1 2">
    <name type="scientific">Micromonospora vinacea</name>
    <dbReference type="NCBI Taxonomy" id="709878"/>
    <lineage>
        <taxon>Bacteria</taxon>
        <taxon>Bacillati</taxon>
        <taxon>Actinomycetota</taxon>
        <taxon>Actinomycetes</taxon>
        <taxon>Micromonosporales</taxon>
        <taxon>Micromonosporaceae</taxon>
        <taxon>Micromonospora</taxon>
    </lineage>
</organism>
<evidence type="ECO:0000313" key="2">
    <source>
        <dbReference type="Proteomes" id="UP000631791"/>
    </source>
</evidence>
<accession>A0ABS0JWN1</accession>
<proteinExistence type="predicted"/>
<sequence length="41" mass="4549">MALVLVASETPICPEYQQQRSVESSRGFYNLLASVVDGRHP</sequence>
<name>A0ABS0JWN1_9ACTN</name>
<reference evidence="1 2" key="1">
    <citation type="submission" date="2020-11" db="EMBL/GenBank/DDBJ databases">
        <title>Sequencing the genomes of 1000 actinobacteria strains.</title>
        <authorList>
            <person name="Klenk H.-P."/>
        </authorList>
    </citation>
    <scope>NUCLEOTIDE SEQUENCE [LARGE SCALE GENOMIC DNA]</scope>
    <source>
        <strain evidence="1 2">DSM 101695</strain>
    </source>
</reference>
<dbReference type="Proteomes" id="UP000631791">
    <property type="component" value="Unassembled WGS sequence"/>
</dbReference>
<gene>
    <name evidence="1" type="ORF">IW249_001169</name>
</gene>
<protein>
    <submittedName>
        <fullName evidence="1">Uncharacterized protein</fullName>
    </submittedName>
</protein>
<evidence type="ECO:0000313" key="1">
    <source>
        <dbReference type="EMBL" id="MBG6100755.1"/>
    </source>
</evidence>
<dbReference type="EMBL" id="JADOTY010000001">
    <property type="protein sequence ID" value="MBG6100755.1"/>
    <property type="molecule type" value="Genomic_DNA"/>
</dbReference>
<keyword evidence="2" id="KW-1185">Reference proteome</keyword>